<protein>
    <submittedName>
        <fullName evidence="1">Uncharacterized protein</fullName>
    </submittedName>
</protein>
<evidence type="ECO:0000313" key="1">
    <source>
        <dbReference type="EMBL" id="SUZ60724.1"/>
    </source>
</evidence>
<name>A0A381P2H2_9ZZZZ</name>
<gene>
    <name evidence="1" type="ORF">METZ01_LOCUS13578</name>
</gene>
<accession>A0A381P2H2</accession>
<dbReference type="EMBL" id="UINC01000761">
    <property type="protein sequence ID" value="SUZ60724.1"/>
    <property type="molecule type" value="Genomic_DNA"/>
</dbReference>
<reference evidence="1" key="1">
    <citation type="submission" date="2018-05" db="EMBL/GenBank/DDBJ databases">
        <authorList>
            <person name="Lanie J.A."/>
            <person name="Ng W.-L."/>
            <person name="Kazmierczak K.M."/>
            <person name="Andrzejewski T.M."/>
            <person name="Davidsen T.M."/>
            <person name="Wayne K.J."/>
            <person name="Tettelin H."/>
            <person name="Glass J.I."/>
            <person name="Rusch D."/>
            <person name="Podicherti R."/>
            <person name="Tsui H.-C.T."/>
            <person name="Winkler M.E."/>
        </authorList>
    </citation>
    <scope>NUCLEOTIDE SEQUENCE</scope>
</reference>
<proteinExistence type="predicted"/>
<sequence length="66" mass="7250">MNSLDKLLGEEGFAPSDDICDHAICTFAMPHIGISTCFAVAKPIYKSVAYHHSLSLLSHKLVFLML</sequence>
<organism evidence="1">
    <name type="scientific">marine metagenome</name>
    <dbReference type="NCBI Taxonomy" id="408172"/>
    <lineage>
        <taxon>unclassified sequences</taxon>
        <taxon>metagenomes</taxon>
        <taxon>ecological metagenomes</taxon>
    </lineage>
</organism>
<dbReference type="AlphaFoldDB" id="A0A381P2H2"/>